<dbReference type="InterPro" id="IPR037682">
    <property type="entry name" value="TonB_C"/>
</dbReference>
<dbReference type="EMBL" id="CP054139">
    <property type="protein sequence ID" value="QKJ32043.1"/>
    <property type="molecule type" value="Genomic_DNA"/>
</dbReference>
<gene>
    <name evidence="12" type="ORF">HQ865_20500</name>
</gene>
<name>A0A7D4PWW5_9SPHI</name>
<dbReference type="NCBIfam" id="TIGR01352">
    <property type="entry name" value="tonB_Cterm"/>
    <property type="match status" value="2"/>
</dbReference>
<proteinExistence type="inferred from homology"/>
<evidence type="ECO:0000256" key="3">
    <source>
        <dbReference type="ARBA" id="ARBA00022448"/>
    </source>
</evidence>
<keyword evidence="13" id="KW-1185">Reference proteome</keyword>
<accession>A0A7D4PWW5</accession>
<evidence type="ECO:0000313" key="12">
    <source>
        <dbReference type="EMBL" id="QKJ32043.1"/>
    </source>
</evidence>
<dbReference type="InterPro" id="IPR051045">
    <property type="entry name" value="TonB-dependent_transducer"/>
</dbReference>
<dbReference type="SUPFAM" id="SSF74653">
    <property type="entry name" value="TolA/TonB C-terminal domain"/>
    <property type="match status" value="2"/>
</dbReference>
<dbReference type="PANTHER" id="PTHR33446:SF2">
    <property type="entry name" value="PROTEIN TONB"/>
    <property type="match status" value="1"/>
</dbReference>
<keyword evidence="5" id="KW-0997">Cell inner membrane</keyword>
<organism evidence="12 13">
    <name type="scientific">Mucilaginibacter mali</name>
    <dbReference type="NCBI Taxonomy" id="2740462"/>
    <lineage>
        <taxon>Bacteria</taxon>
        <taxon>Pseudomonadati</taxon>
        <taxon>Bacteroidota</taxon>
        <taxon>Sphingobacteriia</taxon>
        <taxon>Sphingobacteriales</taxon>
        <taxon>Sphingobacteriaceae</taxon>
        <taxon>Mucilaginibacter</taxon>
    </lineage>
</organism>
<dbReference type="InterPro" id="IPR008756">
    <property type="entry name" value="Peptidase_M56"/>
</dbReference>
<dbReference type="Pfam" id="PF05569">
    <property type="entry name" value="Peptidase_M56"/>
    <property type="match status" value="1"/>
</dbReference>
<evidence type="ECO:0000313" key="13">
    <source>
        <dbReference type="Proteomes" id="UP000505355"/>
    </source>
</evidence>
<dbReference type="Gene3D" id="3.30.1150.10">
    <property type="match status" value="2"/>
</dbReference>
<evidence type="ECO:0000256" key="2">
    <source>
        <dbReference type="ARBA" id="ARBA00006555"/>
    </source>
</evidence>
<feature type="transmembrane region" description="Helical" evidence="10">
    <location>
        <begin position="99"/>
        <end position="122"/>
    </location>
</feature>
<keyword evidence="6 10" id="KW-0812">Transmembrane</keyword>
<feature type="transmembrane region" description="Helical" evidence="10">
    <location>
        <begin position="36"/>
        <end position="56"/>
    </location>
</feature>
<evidence type="ECO:0000256" key="5">
    <source>
        <dbReference type="ARBA" id="ARBA00022519"/>
    </source>
</evidence>
<evidence type="ECO:0000256" key="8">
    <source>
        <dbReference type="ARBA" id="ARBA00022989"/>
    </source>
</evidence>
<dbReference type="GO" id="GO:0015031">
    <property type="term" value="P:protein transport"/>
    <property type="evidence" value="ECO:0007669"/>
    <property type="project" value="UniProtKB-KW"/>
</dbReference>
<keyword evidence="7" id="KW-0653">Protein transport</keyword>
<keyword evidence="8 10" id="KW-1133">Transmembrane helix</keyword>
<dbReference type="GO" id="GO:0055085">
    <property type="term" value="P:transmembrane transport"/>
    <property type="evidence" value="ECO:0007669"/>
    <property type="project" value="InterPro"/>
</dbReference>
<evidence type="ECO:0000256" key="9">
    <source>
        <dbReference type="ARBA" id="ARBA00023136"/>
    </source>
</evidence>
<dbReference type="Pfam" id="PF03544">
    <property type="entry name" value="TonB_C"/>
    <property type="match status" value="2"/>
</dbReference>
<feature type="transmembrane region" description="Helical" evidence="10">
    <location>
        <begin position="255"/>
        <end position="276"/>
    </location>
</feature>
<evidence type="ECO:0000256" key="10">
    <source>
        <dbReference type="SAM" id="Phobius"/>
    </source>
</evidence>
<dbReference type="InterPro" id="IPR006260">
    <property type="entry name" value="TonB/TolA_C"/>
</dbReference>
<dbReference type="RefSeq" id="WP_173416695.1">
    <property type="nucleotide sequence ID" value="NZ_CP054139.1"/>
</dbReference>
<comment type="similarity">
    <text evidence="2">Belongs to the TonB family.</text>
</comment>
<sequence>MTWWHYLLLVNVYLTLFFVFYAMLLRRETFFNLNRVYLVSSALLSFCIPVIQSSWIKGLFITKQVQETIHHVGPSVIYRITGHAPTVHQLTLGQIIGGIYVAGILILTIRFFYQLAVINWVISQPKSDTSYSFFKQIKIEQRDTDSHNDVITAHEEVHARQWHTADLLLMEAIMIINWFNPVVYLYRNAVKYIHEFIADRDAVKAGTNKAEYAMLLLSQTFVTPPYHLVNPFFNSSLLKQRIQMLNKNRSHWMMLVKYGFSAPLFALMLILSSATVDKSKTLTVITNTANNVFHTPAAQTFSTGNISAADQADLEEVIRQHQQGAGAQSAVNGIQGEPPVETAEQSAEFPGGIEYFNRYLSTYVRYPAEAKKRGVQGKVFCSFVVEKDGSISNIKVVRGIGAGADEEAVRVIAGMPKWNPGMQNGVKVRQLYTVPISFVLADGNETFTAVEQSAMYPGGMSAFGRYLGNNIRYPQEAREKRIQGKVYVSFVVEKDGSLSDVRALRDIGGGLGDEAVRVIEQSPRWNPGMQNGNLIRQRVTTPVSFTLTDDYVADNHKDSAATSRFRGSQTYNYSMVTNNNDADNDLLEARFTEHVKASAMPLADSKTLAQGKGGIKPINLFKEKAEKNLTLDKAANGVVSMVTKHKSFFDLSSLGL</sequence>
<dbReference type="PROSITE" id="PS52015">
    <property type="entry name" value="TONB_CTD"/>
    <property type="match status" value="2"/>
</dbReference>
<feature type="domain" description="TonB C-terminal" evidence="11">
    <location>
        <begin position="351"/>
        <end position="447"/>
    </location>
</feature>
<keyword evidence="3" id="KW-0813">Transport</keyword>
<feature type="transmembrane region" description="Helical" evidence="10">
    <location>
        <begin position="6"/>
        <end position="24"/>
    </location>
</feature>
<evidence type="ECO:0000256" key="4">
    <source>
        <dbReference type="ARBA" id="ARBA00022475"/>
    </source>
</evidence>
<reference evidence="12 13" key="1">
    <citation type="submission" date="2020-05" db="EMBL/GenBank/DDBJ databases">
        <title>Mucilaginibacter mali sp. nov.</title>
        <authorList>
            <person name="Kim H.S."/>
            <person name="Lee K.C."/>
            <person name="Suh M.K."/>
            <person name="Kim J.-S."/>
            <person name="Han K.-I."/>
            <person name="Eom M.K."/>
            <person name="Shin Y.K."/>
            <person name="Lee J.-S."/>
        </authorList>
    </citation>
    <scope>NUCLEOTIDE SEQUENCE [LARGE SCALE GENOMIC DNA]</scope>
    <source>
        <strain evidence="12 13">G2-14</strain>
    </source>
</reference>
<evidence type="ECO:0000256" key="6">
    <source>
        <dbReference type="ARBA" id="ARBA00022692"/>
    </source>
</evidence>
<evidence type="ECO:0000259" key="11">
    <source>
        <dbReference type="PROSITE" id="PS52015"/>
    </source>
</evidence>
<dbReference type="AlphaFoldDB" id="A0A7D4PWW5"/>
<dbReference type="GO" id="GO:0031992">
    <property type="term" value="F:energy transducer activity"/>
    <property type="evidence" value="ECO:0007669"/>
    <property type="project" value="TreeGrafter"/>
</dbReference>
<dbReference type="CDD" id="cd07341">
    <property type="entry name" value="M56_BlaR1_MecR1_like"/>
    <property type="match status" value="1"/>
</dbReference>
<dbReference type="GO" id="GO:0098797">
    <property type="term" value="C:plasma membrane protein complex"/>
    <property type="evidence" value="ECO:0007669"/>
    <property type="project" value="TreeGrafter"/>
</dbReference>
<dbReference type="PANTHER" id="PTHR33446">
    <property type="entry name" value="PROTEIN TONB-RELATED"/>
    <property type="match status" value="1"/>
</dbReference>
<comment type="subcellular location">
    <subcellularLocation>
        <location evidence="1">Cell inner membrane</location>
        <topology evidence="1">Single-pass membrane protein</topology>
        <orientation evidence="1">Periplasmic side</orientation>
    </subcellularLocation>
</comment>
<keyword evidence="4" id="KW-1003">Cell membrane</keyword>
<dbReference type="KEGG" id="mmab:HQ865_20500"/>
<protein>
    <submittedName>
        <fullName evidence="12">M56 family metallopeptidase</fullName>
    </submittedName>
</protein>
<evidence type="ECO:0000256" key="7">
    <source>
        <dbReference type="ARBA" id="ARBA00022927"/>
    </source>
</evidence>
<dbReference type="Proteomes" id="UP000505355">
    <property type="component" value="Chromosome"/>
</dbReference>
<keyword evidence="9 10" id="KW-0472">Membrane</keyword>
<feature type="domain" description="TonB C-terminal" evidence="11">
    <location>
        <begin position="458"/>
        <end position="554"/>
    </location>
</feature>
<evidence type="ECO:0000256" key="1">
    <source>
        <dbReference type="ARBA" id="ARBA00004383"/>
    </source>
</evidence>